<dbReference type="RefSeq" id="WP_397558037.1">
    <property type="nucleotide sequence ID" value="NZ_JBIQWL010000010.1"/>
</dbReference>
<evidence type="ECO:0000313" key="5">
    <source>
        <dbReference type="Proteomes" id="UP001610861"/>
    </source>
</evidence>
<dbReference type="EMBL" id="JBIQWL010000010">
    <property type="protein sequence ID" value="MFH8252608.1"/>
    <property type="molecule type" value="Genomic_DNA"/>
</dbReference>
<proteinExistence type="predicted"/>
<sequence>MEFQRARSDAQRDERRRVILQTTARMLTQMPVAELSLNEISRRVGLAKSNVLRYYESREAILLELLNVELQDWAAALDAELTTSDRDLPARAEHVAKVVARSMDQRPVMCDLISSQASVLERNISAGLALEHKRLIGESVATLVRALRRALPELDDATAYRLVAMTLISASGAWPQSHPSPAVLEAYALEPSLQNAQLSFTDAITEYVEVGILGLIARQP</sequence>
<comment type="caution">
    <text evidence="4">The sequence shown here is derived from an EMBL/GenBank/DDBJ whole genome shotgun (WGS) entry which is preliminary data.</text>
</comment>
<dbReference type="InterPro" id="IPR001647">
    <property type="entry name" value="HTH_TetR"/>
</dbReference>
<organism evidence="4 5">
    <name type="scientific">Microbacterium alkaliflavum</name>
    <dbReference type="NCBI Taxonomy" id="3248839"/>
    <lineage>
        <taxon>Bacteria</taxon>
        <taxon>Bacillati</taxon>
        <taxon>Actinomycetota</taxon>
        <taxon>Actinomycetes</taxon>
        <taxon>Micrococcales</taxon>
        <taxon>Microbacteriaceae</taxon>
        <taxon>Microbacterium</taxon>
    </lineage>
</organism>
<feature type="domain" description="HTH tetR-type" evidence="3">
    <location>
        <begin position="13"/>
        <end position="73"/>
    </location>
</feature>
<keyword evidence="1 2" id="KW-0238">DNA-binding</keyword>
<dbReference type="Gene3D" id="1.10.357.10">
    <property type="entry name" value="Tetracycline Repressor, domain 2"/>
    <property type="match status" value="1"/>
</dbReference>
<feature type="DNA-binding region" description="H-T-H motif" evidence="2">
    <location>
        <begin position="36"/>
        <end position="55"/>
    </location>
</feature>
<dbReference type="PROSITE" id="PS50977">
    <property type="entry name" value="HTH_TETR_2"/>
    <property type="match status" value="1"/>
</dbReference>
<gene>
    <name evidence="4" type="ORF">ACH3VR_19735</name>
</gene>
<protein>
    <submittedName>
        <fullName evidence="4">TetR family transcriptional regulator</fullName>
    </submittedName>
</protein>
<dbReference type="PANTHER" id="PTHR30055:SF226">
    <property type="entry name" value="HTH-TYPE TRANSCRIPTIONAL REGULATOR PKSA"/>
    <property type="match status" value="1"/>
</dbReference>
<keyword evidence="5" id="KW-1185">Reference proteome</keyword>
<dbReference type="InterPro" id="IPR050109">
    <property type="entry name" value="HTH-type_TetR-like_transc_reg"/>
</dbReference>
<evidence type="ECO:0000256" key="1">
    <source>
        <dbReference type="ARBA" id="ARBA00023125"/>
    </source>
</evidence>
<dbReference type="SUPFAM" id="SSF46689">
    <property type="entry name" value="Homeodomain-like"/>
    <property type="match status" value="1"/>
</dbReference>
<accession>A0ABW7QCJ2</accession>
<dbReference type="InterPro" id="IPR041483">
    <property type="entry name" value="TetR_C_34"/>
</dbReference>
<dbReference type="Pfam" id="PF17929">
    <property type="entry name" value="TetR_C_34"/>
    <property type="match status" value="1"/>
</dbReference>
<dbReference type="InterPro" id="IPR009057">
    <property type="entry name" value="Homeodomain-like_sf"/>
</dbReference>
<dbReference type="Proteomes" id="UP001610861">
    <property type="component" value="Unassembled WGS sequence"/>
</dbReference>
<evidence type="ECO:0000259" key="3">
    <source>
        <dbReference type="PROSITE" id="PS50977"/>
    </source>
</evidence>
<name>A0ABW7QCJ2_9MICO</name>
<dbReference type="Pfam" id="PF00440">
    <property type="entry name" value="TetR_N"/>
    <property type="match status" value="1"/>
</dbReference>
<evidence type="ECO:0000313" key="4">
    <source>
        <dbReference type="EMBL" id="MFH8252608.1"/>
    </source>
</evidence>
<evidence type="ECO:0000256" key="2">
    <source>
        <dbReference type="PROSITE-ProRule" id="PRU00335"/>
    </source>
</evidence>
<dbReference type="PANTHER" id="PTHR30055">
    <property type="entry name" value="HTH-TYPE TRANSCRIPTIONAL REGULATOR RUTR"/>
    <property type="match status" value="1"/>
</dbReference>
<reference evidence="4 5" key="1">
    <citation type="submission" date="2024-09" db="EMBL/GenBank/DDBJ databases">
        <authorList>
            <person name="Pan X."/>
        </authorList>
    </citation>
    <scope>NUCLEOTIDE SEQUENCE [LARGE SCALE GENOMIC DNA]</scope>
    <source>
        <strain evidence="4 5">B2969</strain>
    </source>
</reference>